<keyword evidence="9" id="KW-1015">Disulfide bond</keyword>
<keyword evidence="8 13" id="KW-0472">Membrane</keyword>
<comment type="subcellular location">
    <subcellularLocation>
        <location evidence="1">Membrane</location>
        <topology evidence="1">Single-pass type I membrane protein</topology>
    </subcellularLocation>
</comment>
<evidence type="ECO:0000256" key="5">
    <source>
        <dbReference type="ARBA" id="ARBA00022737"/>
    </source>
</evidence>
<accession>A0A8C5MX58</accession>
<evidence type="ECO:0000256" key="3">
    <source>
        <dbReference type="ARBA" id="ARBA00022692"/>
    </source>
</evidence>
<dbReference type="SUPFAM" id="SSF52200">
    <property type="entry name" value="Toll/Interleukin receptor TIR domain"/>
    <property type="match status" value="1"/>
</dbReference>
<evidence type="ECO:0000313" key="17">
    <source>
        <dbReference type="Proteomes" id="UP000694569"/>
    </source>
</evidence>
<evidence type="ECO:0000313" key="16">
    <source>
        <dbReference type="Ensembl" id="ENSLLEP00000018325.1"/>
    </source>
</evidence>
<keyword evidence="12" id="KW-0393">Immunoglobulin domain</keyword>
<keyword evidence="4" id="KW-0732">Signal</keyword>
<dbReference type="OrthoDB" id="6132459at2759"/>
<dbReference type="InterPro" id="IPR007110">
    <property type="entry name" value="Ig-like_dom"/>
</dbReference>
<evidence type="ECO:0000256" key="11">
    <source>
        <dbReference type="ARBA" id="ARBA00023180"/>
    </source>
</evidence>
<dbReference type="GeneTree" id="ENSGT01090000259985"/>
<evidence type="ECO:0000256" key="9">
    <source>
        <dbReference type="ARBA" id="ARBA00023157"/>
    </source>
</evidence>
<dbReference type="PROSITE" id="PS50835">
    <property type="entry name" value="IG_LIKE"/>
    <property type="match status" value="1"/>
</dbReference>
<reference evidence="16" key="2">
    <citation type="submission" date="2025-09" db="UniProtKB">
        <authorList>
            <consortium name="Ensembl"/>
        </authorList>
    </citation>
    <scope>IDENTIFICATION</scope>
</reference>
<evidence type="ECO:0000256" key="4">
    <source>
        <dbReference type="ARBA" id="ARBA00022729"/>
    </source>
</evidence>
<evidence type="ECO:0000259" key="14">
    <source>
        <dbReference type="PROSITE" id="PS50104"/>
    </source>
</evidence>
<dbReference type="FunFam" id="3.40.50.10140:FF:000002">
    <property type="entry name" value="Interleukin 1 receptor accessory protein"/>
    <property type="match status" value="1"/>
</dbReference>
<dbReference type="InterPro" id="IPR035897">
    <property type="entry name" value="Toll_tir_struct_dom_sf"/>
</dbReference>
<evidence type="ECO:0000256" key="1">
    <source>
        <dbReference type="ARBA" id="ARBA00004479"/>
    </source>
</evidence>
<feature type="domain" description="Ig-like" evidence="15">
    <location>
        <begin position="16"/>
        <end position="114"/>
    </location>
</feature>
<dbReference type="AlphaFoldDB" id="A0A8C5MX58"/>
<keyword evidence="10" id="KW-0675">Receptor</keyword>
<feature type="domain" description="TIR" evidence="14">
    <location>
        <begin position="231"/>
        <end position="380"/>
    </location>
</feature>
<dbReference type="InterPro" id="IPR015621">
    <property type="entry name" value="IL-1_rcpt_fam"/>
</dbReference>
<dbReference type="SUPFAM" id="SSF48726">
    <property type="entry name" value="Immunoglobulin"/>
    <property type="match status" value="2"/>
</dbReference>
<keyword evidence="5" id="KW-0677">Repeat</keyword>
<dbReference type="Gene3D" id="3.40.50.10140">
    <property type="entry name" value="Toll/interleukin-1 receptor homology (TIR) domain"/>
    <property type="match status" value="1"/>
</dbReference>
<evidence type="ECO:0000256" key="10">
    <source>
        <dbReference type="ARBA" id="ARBA00023170"/>
    </source>
</evidence>
<dbReference type="InterPro" id="IPR013783">
    <property type="entry name" value="Ig-like_fold"/>
</dbReference>
<dbReference type="SMART" id="SM00255">
    <property type="entry name" value="TIR"/>
    <property type="match status" value="1"/>
</dbReference>
<dbReference type="Ensembl" id="ENSLLET00000019049.1">
    <property type="protein sequence ID" value="ENSLLEP00000018325.1"/>
    <property type="gene ID" value="ENSLLEG00000011587.1"/>
</dbReference>
<dbReference type="PANTHER" id="PTHR11890:SF7">
    <property type="entry name" value="INTERLEUKIN-1 RECEPTOR-LIKE 1"/>
    <property type="match status" value="1"/>
</dbReference>
<name>A0A8C5MX58_9ANUR</name>
<keyword evidence="7 13" id="KW-1133">Transmembrane helix</keyword>
<gene>
    <name evidence="16" type="primary">IL1RL1</name>
</gene>
<dbReference type="Gene3D" id="2.60.40.10">
    <property type="entry name" value="Immunoglobulins"/>
    <property type="match status" value="2"/>
</dbReference>
<dbReference type="Pfam" id="PF01582">
    <property type="entry name" value="TIR"/>
    <property type="match status" value="1"/>
</dbReference>
<evidence type="ECO:0000259" key="15">
    <source>
        <dbReference type="PROSITE" id="PS50835"/>
    </source>
</evidence>
<comment type="similarity">
    <text evidence="2">Belongs to the interleukin-1 receptor family.</text>
</comment>
<keyword evidence="17" id="KW-1185">Reference proteome</keyword>
<evidence type="ECO:0000256" key="13">
    <source>
        <dbReference type="SAM" id="Phobius"/>
    </source>
</evidence>
<dbReference type="GO" id="GO:0016787">
    <property type="term" value="F:hydrolase activity"/>
    <property type="evidence" value="ECO:0007669"/>
    <property type="project" value="UniProtKB-KW"/>
</dbReference>
<protein>
    <submittedName>
        <fullName evidence="16">Interleukin 1 receptor like 1</fullName>
    </submittedName>
</protein>
<reference evidence="16" key="1">
    <citation type="submission" date="2025-08" db="UniProtKB">
        <authorList>
            <consortium name="Ensembl"/>
        </authorList>
    </citation>
    <scope>IDENTIFICATION</scope>
</reference>
<sequence>MYDLNEHGLLFFLVILSVYIATGHCRRKHARENEAYVLECPEDDENEIATVTWYRFYELIPANKERRVHVNGNKLLFLPVVMSDAGIYTLYHNNGMALYLVNTTGFDSGVYNCRFIYEYNGTMYTVNRFKNVRFTDEPINIPCSVFIGYNCFDFSDVYWMINGTTVADFNSSRFLEEKRKITTYLDQDCKESTLRILKVEEEDFNYNFTCISIHNLKNQHSTVIFKYPDGKTFDAYVIYPRHSQTKDEETEYFVTHILIDVLENKCGYKIYIPGRNNIPGEDVANCALKNLEKSRRLIIILTAEIQAIETLYEQQIGLHNALINNNVKVLIITMGNVSGQNEMQESLRHIANQKGIIKWDKSNVNLSPNCKFWKLVRYHMP</sequence>
<dbReference type="PRINTS" id="PR01537">
    <property type="entry name" value="INTRLKN1R1F"/>
</dbReference>
<dbReference type="InterPro" id="IPR000157">
    <property type="entry name" value="TIR_dom"/>
</dbReference>
<evidence type="ECO:0000256" key="8">
    <source>
        <dbReference type="ARBA" id="ARBA00023136"/>
    </source>
</evidence>
<dbReference type="GO" id="GO:0007165">
    <property type="term" value="P:signal transduction"/>
    <property type="evidence" value="ECO:0007669"/>
    <property type="project" value="InterPro"/>
</dbReference>
<dbReference type="InterPro" id="IPR036179">
    <property type="entry name" value="Ig-like_dom_sf"/>
</dbReference>
<dbReference type="PROSITE" id="PS50104">
    <property type="entry name" value="TIR"/>
    <property type="match status" value="1"/>
</dbReference>
<evidence type="ECO:0000256" key="12">
    <source>
        <dbReference type="ARBA" id="ARBA00023319"/>
    </source>
</evidence>
<dbReference type="Proteomes" id="UP000694569">
    <property type="component" value="Unplaced"/>
</dbReference>
<evidence type="ECO:0000256" key="7">
    <source>
        <dbReference type="ARBA" id="ARBA00022989"/>
    </source>
</evidence>
<keyword evidence="3 13" id="KW-0812">Transmembrane</keyword>
<feature type="transmembrane region" description="Helical" evidence="13">
    <location>
        <begin position="6"/>
        <end position="22"/>
    </location>
</feature>
<keyword evidence="11" id="KW-0325">Glycoprotein</keyword>
<evidence type="ECO:0000256" key="2">
    <source>
        <dbReference type="ARBA" id="ARBA00009752"/>
    </source>
</evidence>
<proteinExistence type="inferred from homology"/>
<dbReference type="GO" id="GO:0016020">
    <property type="term" value="C:membrane"/>
    <property type="evidence" value="ECO:0007669"/>
    <property type="project" value="UniProtKB-SubCell"/>
</dbReference>
<evidence type="ECO:0000256" key="6">
    <source>
        <dbReference type="ARBA" id="ARBA00022801"/>
    </source>
</evidence>
<dbReference type="PANTHER" id="PTHR11890">
    <property type="entry name" value="INTERLEUKIN-1 RECEPTOR FAMILY MEMBER"/>
    <property type="match status" value="1"/>
</dbReference>
<keyword evidence="6" id="KW-0378">Hydrolase</keyword>
<organism evidence="16 17">
    <name type="scientific">Leptobrachium leishanense</name>
    <name type="common">Leishan spiny toad</name>
    <dbReference type="NCBI Taxonomy" id="445787"/>
    <lineage>
        <taxon>Eukaryota</taxon>
        <taxon>Metazoa</taxon>
        <taxon>Chordata</taxon>
        <taxon>Craniata</taxon>
        <taxon>Vertebrata</taxon>
        <taxon>Euteleostomi</taxon>
        <taxon>Amphibia</taxon>
        <taxon>Batrachia</taxon>
        <taxon>Anura</taxon>
        <taxon>Pelobatoidea</taxon>
        <taxon>Megophryidae</taxon>
        <taxon>Leptobrachium</taxon>
    </lineage>
</organism>